<dbReference type="EMBL" id="ML737631">
    <property type="protein sequence ID" value="KAE8365451.1"/>
    <property type="molecule type" value="Genomic_DNA"/>
</dbReference>
<name>A0A5N7A6G3_9EURO</name>
<organism evidence="1 2">
    <name type="scientific">Aspergillus caelatus</name>
    <dbReference type="NCBI Taxonomy" id="61420"/>
    <lineage>
        <taxon>Eukaryota</taxon>
        <taxon>Fungi</taxon>
        <taxon>Dikarya</taxon>
        <taxon>Ascomycota</taxon>
        <taxon>Pezizomycotina</taxon>
        <taxon>Eurotiomycetes</taxon>
        <taxon>Eurotiomycetidae</taxon>
        <taxon>Eurotiales</taxon>
        <taxon>Aspergillaceae</taxon>
        <taxon>Aspergillus</taxon>
        <taxon>Aspergillus subgen. Circumdati</taxon>
    </lineage>
</organism>
<dbReference type="AlphaFoldDB" id="A0A5N7A6G3"/>
<accession>A0A5N7A6G3</accession>
<evidence type="ECO:0000313" key="2">
    <source>
        <dbReference type="Proteomes" id="UP000326268"/>
    </source>
</evidence>
<dbReference type="Proteomes" id="UP000326268">
    <property type="component" value="Unassembled WGS sequence"/>
</dbReference>
<dbReference type="RefSeq" id="XP_031928532.1">
    <property type="nucleotide sequence ID" value="XM_032066653.1"/>
</dbReference>
<gene>
    <name evidence="1" type="ORF">BDV27DRAFT_126990</name>
</gene>
<keyword evidence="2" id="KW-1185">Reference proteome</keyword>
<reference evidence="1 2" key="1">
    <citation type="submission" date="2019-04" db="EMBL/GenBank/DDBJ databases">
        <title>Friends and foes A comparative genomics studyof 23 Aspergillus species from section Flavi.</title>
        <authorList>
            <consortium name="DOE Joint Genome Institute"/>
            <person name="Kjaerbolling I."/>
            <person name="Vesth T."/>
            <person name="Frisvad J.C."/>
            <person name="Nybo J.L."/>
            <person name="Theobald S."/>
            <person name="Kildgaard S."/>
            <person name="Isbrandt T."/>
            <person name="Kuo A."/>
            <person name="Sato A."/>
            <person name="Lyhne E.K."/>
            <person name="Kogle M.E."/>
            <person name="Wiebenga A."/>
            <person name="Kun R.S."/>
            <person name="Lubbers R.J."/>
            <person name="Makela M.R."/>
            <person name="Barry K."/>
            <person name="Chovatia M."/>
            <person name="Clum A."/>
            <person name="Daum C."/>
            <person name="Haridas S."/>
            <person name="He G."/>
            <person name="LaButti K."/>
            <person name="Lipzen A."/>
            <person name="Mondo S."/>
            <person name="Riley R."/>
            <person name="Salamov A."/>
            <person name="Simmons B.A."/>
            <person name="Magnuson J.K."/>
            <person name="Henrissat B."/>
            <person name="Mortensen U.H."/>
            <person name="Larsen T.O."/>
            <person name="Devries R.P."/>
            <person name="Grigoriev I.V."/>
            <person name="Machida M."/>
            <person name="Baker S.E."/>
            <person name="Andersen M.R."/>
        </authorList>
    </citation>
    <scope>NUCLEOTIDE SEQUENCE [LARGE SCALE GENOMIC DNA]</scope>
    <source>
        <strain evidence="1 2">CBS 763.97</strain>
    </source>
</reference>
<sequence length="75" mass="8526">MPFPAARSSRKLITVLQHAVFQLACSETPFLPSITEMWARYVSLRVTTGTEMLNGAVCMEWWNRSGGEHTKKQKL</sequence>
<evidence type="ECO:0000313" key="1">
    <source>
        <dbReference type="EMBL" id="KAE8365451.1"/>
    </source>
</evidence>
<proteinExistence type="predicted"/>
<dbReference type="GeneID" id="43651099"/>
<protein>
    <submittedName>
        <fullName evidence="1">Uncharacterized protein</fullName>
    </submittedName>
</protein>